<feature type="compositionally biased region" description="Polar residues" evidence="1">
    <location>
        <begin position="38"/>
        <end position="64"/>
    </location>
</feature>
<evidence type="ECO:0000256" key="2">
    <source>
        <dbReference type="SAM" id="Phobius"/>
    </source>
</evidence>
<feature type="transmembrane region" description="Helical" evidence="2">
    <location>
        <begin position="6"/>
        <end position="27"/>
    </location>
</feature>
<accession>A0AAV4FQ19</accession>
<organism evidence="3 4">
    <name type="scientific">Elysia marginata</name>
    <dbReference type="NCBI Taxonomy" id="1093978"/>
    <lineage>
        <taxon>Eukaryota</taxon>
        <taxon>Metazoa</taxon>
        <taxon>Spiralia</taxon>
        <taxon>Lophotrochozoa</taxon>
        <taxon>Mollusca</taxon>
        <taxon>Gastropoda</taxon>
        <taxon>Heterobranchia</taxon>
        <taxon>Euthyneura</taxon>
        <taxon>Panpulmonata</taxon>
        <taxon>Sacoglossa</taxon>
        <taxon>Placobranchoidea</taxon>
        <taxon>Plakobranchidae</taxon>
        <taxon>Elysia</taxon>
    </lineage>
</organism>
<keyword evidence="2" id="KW-1133">Transmembrane helix</keyword>
<dbReference type="AlphaFoldDB" id="A0AAV4FQ19"/>
<reference evidence="3 4" key="1">
    <citation type="journal article" date="2021" name="Elife">
        <title>Chloroplast acquisition without the gene transfer in kleptoplastic sea slugs, Plakobranchus ocellatus.</title>
        <authorList>
            <person name="Maeda T."/>
            <person name="Takahashi S."/>
            <person name="Yoshida T."/>
            <person name="Shimamura S."/>
            <person name="Takaki Y."/>
            <person name="Nagai Y."/>
            <person name="Toyoda A."/>
            <person name="Suzuki Y."/>
            <person name="Arimoto A."/>
            <person name="Ishii H."/>
            <person name="Satoh N."/>
            <person name="Nishiyama T."/>
            <person name="Hasebe M."/>
            <person name="Maruyama T."/>
            <person name="Minagawa J."/>
            <person name="Obokata J."/>
            <person name="Shigenobu S."/>
        </authorList>
    </citation>
    <scope>NUCLEOTIDE SEQUENCE [LARGE SCALE GENOMIC DNA]</scope>
</reference>
<comment type="caution">
    <text evidence="3">The sequence shown here is derived from an EMBL/GenBank/DDBJ whole genome shotgun (WGS) entry which is preliminary data.</text>
</comment>
<protein>
    <submittedName>
        <fullName evidence="3">Uncharacterized protein</fullName>
    </submittedName>
</protein>
<dbReference type="Proteomes" id="UP000762676">
    <property type="component" value="Unassembled WGS sequence"/>
</dbReference>
<dbReference type="EMBL" id="BMAT01000900">
    <property type="protein sequence ID" value="GFR75418.1"/>
    <property type="molecule type" value="Genomic_DNA"/>
</dbReference>
<sequence>MGFEYSTTVVGAIFATALLVISWFFAFRTWRIRKRENPYTNMSGNTSKQDNMEMNSRGNHVTDQQLERTS</sequence>
<feature type="region of interest" description="Disordered" evidence="1">
    <location>
        <begin position="38"/>
        <end position="70"/>
    </location>
</feature>
<evidence type="ECO:0000313" key="4">
    <source>
        <dbReference type="Proteomes" id="UP000762676"/>
    </source>
</evidence>
<name>A0AAV4FQ19_9GAST</name>
<evidence type="ECO:0000256" key="1">
    <source>
        <dbReference type="SAM" id="MobiDB-lite"/>
    </source>
</evidence>
<gene>
    <name evidence="3" type="ORF">ElyMa_000454800</name>
</gene>
<keyword evidence="2" id="KW-0812">Transmembrane</keyword>
<proteinExistence type="predicted"/>
<keyword evidence="2" id="KW-0472">Membrane</keyword>
<evidence type="ECO:0000313" key="3">
    <source>
        <dbReference type="EMBL" id="GFR75418.1"/>
    </source>
</evidence>
<keyword evidence="4" id="KW-1185">Reference proteome</keyword>